<keyword evidence="17" id="KW-1185">Reference proteome</keyword>
<evidence type="ECO:0000256" key="6">
    <source>
        <dbReference type="ARBA" id="ARBA00022741"/>
    </source>
</evidence>
<dbReference type="EC" id="6.1.1.19" evidence="11"/>
<feature type="domain" description="Arginyl tRNA synthetase N-terminal" evidence="15">
    <location>
        <begin position="1"/>
        <end position="87"/>
    </location>
</feature>
<dbReference type="Pfam" id="PF00750">
    <property type="entry name" value="tRNA-synt_1d"/>
    <property type="match status" value="1"/>
</dbReference>
<evidence type="ECO:0000256" key="10">
    <source>
        <dbReference type="ARBA" id="ARBA00049339"/>
    </source>
</evidence>
<dbReference type="HAMAP" id="MF_00123">
    <property type="entry name" value="Arg_tRNA_synth"/>
    <property type="match status" value="1"/>
</dbReference>
<dbReference type="PROSITE" id="PS00178">
    <property type="entry name" value="AA_TRNA_LIGASE_I"/>
    <property type="match status" value="1"/>
</dbReference>
<evidence type="ECO:0000256" key="5">
    <source>
        <dbReference type="ARBA" id="ARBA00022598"/>
    </source>
</evidence>
<dbReference type="SUPFAM" id="SSF52374">
    <property type="entry name" value="Nucleotidylyl transferase"/>
    <property type="match status" value="1"/>
</dbReference>
<keyword evidence="7 11" id="KW-0067">ATP-binding</keyword>
<dbReference type="EMBL" id="CP034852">
    <property type="protein sequence ID" value="QCI26727.1"/>
    <property type="molecule type" value="Genomic_DNA"/>
</dbReference>
<keyword evidence="6 11" id="KW-0547">Nucleotide-binding</keyword>
<dbReference type="InterPro" id="IPR001278">
    <property type="entry name" value="Arg-tRNA-ligase"/>
</dbReference>
<evidence type="ECO:0000313" key="16">
    <source>
        <dbReference type="EMBL" id="QCI26727.1"/>
    </source>
</evidence>
<keyword evidence="13" id="KW-0812">Transmembrane</keyword>
<feature type="short sequence motif" description="'HIGH' region" evidence="11">
    <location>
        <begin position="122"/>
        <end position="132"/>
    </location>
</feature>
<evidence type="ECO:0000256" key="11">
    <source>
        <dbReference type="HAMAP-Rule" id="MF_00123"/>
    </source>
</evidence>
<accession>A0A4D6YAB2</accession>
<evidence type="ECO:0000256" key="12">
    <source>
        <dbReference type="RuleBase" id="RU363038"/>
    </source>
</evidence>
<comment type="similarity">
    <text evidence="2 11 12">Belongs to the class-I aminoacyl-tRNA synthetase family.</text>
</comment>
<keyword evidence="13" id="KW-1133">Transmembrane helix</keyword>
<dbReference type="SMART" id="SM00836">
    <property type="entry name" value="DALR_1"/>
    <property type="match status" value="1"/>
</dbReference>
<feature type="transmembrane region" description="Helical" evidence="13">
    <location>
        <begin position="65"/>
        <end position="87"/>
    </location>
</feature>
<dbReference type="InterPro" id="IPR005148">
    <property type="entry name" value="Arg-tRNA-synth_N"/>
</dbReference>
<reference evidence="16 17" key="1">
    <citation type="submission" date="2018-12" db="EMBL/GenBank/DDBJ databases">
        <authorList>
            <person name="Chong R.A."/>
        </authorList>
    </citation>
    <scope>NUCLEOTIDE SEQUENCE [LARGE SCALE GENOMIC DNA]</scope>
    <source>
        <strain evidence="16 17">Tca</strain>
    </source>
</reference>
<dbReference type="InterPro" id="IPR014729">
    <property type="entry name" value="Rossmann-like_a/b/a_fold"/>
</dbReference>
<dbReference type="OrthoDB" id="9803211at2"/>
<dbReference type="Gene3D" id="3.30.1360.70">
    <property type="entry name" value="Arginyl tRNA synthetase N-terminal domain"/>
    <property type="match status" value="1"/>
</dbReference>
<dbReference type="GO" id="GO:0004814">
    <property type="term" value="F:arginine-tRNA ligase activity"/>
    <property type="evidence" value="ECO:0007669"/>
    <property type="project" value="UniProtKB-UniRule"/>
</dbReference>
<dbReference type="Pfam" id="PF03485">
    <property type="entry name" value="Arg_tRNA_synt_N"/>
    <property type="match status" value="1"/>
</dbReference>
<proteinExistence type="inferred from homology"/>
<evidence type="ECO:0000256" key="3">
    <source>
        <dbReference type="ARBA" id="ARBA00011245"/>
    </source>
</evidence>
<dbReference type="Gene3D" id="1.10.730.10">
    <property type="entry name" value="Isoleucyl-tRNA Synthetase, Domain 1"/>
    <property type="match status" value="1"/>
</dbReference>
<comment type="subcellular location">
    <subcellularLocation>
        <location evidence="1 11">Cytoplasm</location>
    </subcellularLocation>
</comment>
<comment type="catalytic activity">
    <reaction evidence="10 11">
        <text>tRNA(Arg) + L-arginine + ATP = L-arginyl-tRNA(Arg) + AMP + diphosphate</text>
        <dbReference type="Rhea" id="RHEA:20301"/>
        <dbReference type="Rhea" id="RHEA-COMP:9658"/>
        <dbReference type="Rhea" id="RHEA-COMP:9673"/>
        <dbReference type="ChEBI" id="CHEBI:30616"/>
        <dbReference type="ChEBI" id="CHEBI:32682"/>
        <dbReference type="ChEBI" id="CHEBI:33019"/>
        <dbReference type="ChEBI" id="CHEBI:78442"/>
        <dbReference type="ChEBI" id="CHEBI:78513"/>
        <dbReference type="ChEBI" id="CHEBI:456215"/>
        <dbReference type="EC" id="6.1.1.19"/>
    </reaction>
</comment>
<protein>
    <recommendedName>
        <fullName evidence="11">Arginine--tRNA ligase</fullName>
        <ecNumber evidence="11">6.1.1.19</ecNumber>
    </recommendedName>
    <alternativeName>
        <fullName evidence="11">Arginyl-tRNA synthetase</fullName>
        <shortName evidence="11">ArgRS</shortName>
    </alternativeName>
</protein>
<dbReference type="Proteomes" id="UP000298782">
    <property type="component" value="Chromosome"/>
</dbReference>
<dbReference type="Gene3D" id="3.40.50.620">
    <property type="entry name" value="HUPs"/>
    <property type="match status" value="1"/>
</dbReference>
<evidence type="ECO:0000313" key="17">
    <source>
        <dbReference type="Proteomes" id="UP000298782"/>
    </source>
</evidence>
<evidence type="ECO:0000256" key="8">
    <source>
        <dbReference type="ARBA" id="ARBA00022917"/>
    </source>
</evidence>
<evidence type="ECO:0000256" key="1">
    <source>
        <dbReference type="ARBA" id="ARBA00004496"/>
    </source>
</evidence>
<dbReference type="FunFam" id="3.40.50.620:FF:000116">
    <property type="entry name" value="Arginine--tRNA ligase"/>
    <property type="match status" value="1"/>
</dbReference>
<evidence type="ECO:0000256" key="13">
    <source>
        <dbReference type="SAM" id="Phobius"/>
    </source>
</evidence>
<dbReference type="InterPro" id="IPR036695">
    <property type="entry name" value="Arg-tRNA-synth_N_sf"/>
</dbReference>
<dbReference type="PANTHER" id="PTHR11956">
    <property type="entry name" value="ARGINYL-TRNA SYNTHETASE"/>
    <property type="match status" value="1"/>
</dbReference>
<dbReference type="InterPro" id="IPR001412">
    <property type="entry name" value="aa-tRNA-synth_I_CS"/>
</dbReference>
<evidence type="ECO:0000256" key="2">
    <source>
        <dbReference type="ARBA" id="ARBA00005594"/>
    </source>
</evidence>
<evidence type="ECO:0000259" key="15">
    <source>
        <dbReference type="SMART" id="SM01016"/>
    </source>
</evidence>
<gene>
    <name evidence="11" type="primary">argS</name>
    <name evidence="16" type="ORF">D9V80_00925</name>
</gene>
<dbReference type="SUPFAM" id="SSF55190">
    <property type="entry name" value="Arginyl-tRNA synthetase (ArgRS), N-terminal 'additional' domain"/>
    <property type="match status" value="1"/>
</dbReference>
<reference evidence="16 17" key="2">
    <citation type="submission" date="2019-05" db="EMBL/GenBank/DDBJ databases">
        <title>Genome evolution of the obligate endosymbiont Buchnera aphidicola.</title>
        <authorList>
            <person name="Moran N.A."/>
        </authorList>
    </citation>
    <scope>NUCLEOTIDE SEQUENCE [LARGE SCALE GENOMIC DNA]</scope>
    <source>
        <strain evidence="16 17">Tca</strain>
    </source>
</reference>
<dbReference type="AlphaFoldDB" id="A0A4D6YAB2"/>
<evidence type="ECO:0000256" key="9">
    <source>
        <dbReference type="ARBA" id="ARBA00023146"/>
    </source>
</evidence>
<keyword evidence="9 11" id="KW-0030">Aminoacyl-tRNA synthetase</keyword>
<dbReference type="SUPFAM" id="SSF47323">
    <property type="entry name" value="Anticodon-binding domain of a subclass of class I aminoacyl-tRNA synthetases"/>
    <property type="match status" value="1"/>
</dbReference>
<dbReference type="Pfam" id="PF05746">
    <property type="entry name" value="DALR_1"/>
    <property type="match status" value="1"/>
</dbReference>
<keyword evidence="13" id="KW-0472">Membrane</keyword>
<dbReference type="FunFam" id="1.10.730.10:FF:000006">
    <property type="entry name" value="Arginyl-tRNA synthetase 2, mitochondrial"/>
    <property type="match status" value="1"/>
</dbReference>
<dbReference type="NCBIfam" id="TIGR00456">
    <property type="entry name" value="argS"/>
    <property type="match status" value="1"/>
</dbReference>
<dbReference type="GO" id="GO:0006420">
    <property type="term" value="P:arginyl-tRNA aminoacylation"/>
    <property type="evidence" value="ECO:0007669"/>
    <property type="project" value="UniProtKB-UniRule"/>
</dbReference>
<feature type="domain" description="DALR anticodon binding" evidence="14">
    <location>
        <begin position="461"/>
        <end position="577"/>
    </location>
</feature>
<evidence type="ECO:0000256" key="7">
    <source>
        <dbReference type="ARBA" id="ARBA00022840"/>
    </source>
</evidence>
<keyword evidence="4 11" id="KW-0963">Cytoplasm</keyword>
<dbReference type="GO" id="GO:0005524">
    <property type="term" value="F:ATP binding"/>
    <property type="evidence" value="ECO:0007669"/>
    <property type="project" value="UniProtKB-UniRule"/>
</dbReference>
<dbReference type="RefSeq" id="WP_158353338.1">
    <property type="nucleotide sequence ID" value="NZ_CP034852.1"/>
</dbReference>
<organism evidence="16 17">
    <name type="scientific">Buchnera aphidicola</name>
    <name type="common">Thelaxes californica</name>
    <dbReference type="NCBI Taxonomy" id="1315998"/>
    <lineage>
        <taxon>Bacteria</taxon>
        <taxon>Pseudomonadati</taxon>
        <taxon>Pseudomonadota</taxon>
        <taxon>Gammaproteobacteria</taxon>
        <taxon>Enterobacterales</taxon>
        <taxon>Erwiniaceae</taxon>
        <taxon>Buchnera</taxon>
    </lineage>
</organism>
<sequence>MNIKCFISNIVKKTILKIGITDTFDPMIKIIQKKNLGHYQSNGIMHLAYIKKIEPVKFAKKIVKLIPLSCIFIKICVISPGFVNFYINQKWIEDNINKIFYKTRLGIKKLIPKTVIIDYSSPNVAKDMHIGHLRSTILGDVSARIAEFLGHKVIRANHIGDWGTQFGMIIALYEEQNPSFKKKKMKLEIIEKLYQKSKKKFEQEKKFSEKARWYVTRLHQKDPYVLRIWKKIVSTTITSHSKIYKKLNITLQKKDIKGESEYHNMIPNVIKELKNKKIATVVDGSTIILLEEYKNRQGLPMGIVIQKQDSAFLYATVDIACLKYRCQTLQAHRILYYTDSRQAQYLQQITTIGRKAGYIKSKTKIEHHMFGMVLSKDKKPFKTRDGKNIKLNQLLKTAVKKSLYLTQKKNSTLSKYQLYSISKKIGIGAVKYSDLSRNRLTDYIFDWDNMISFHGNTAPYIQYTYTRILSILKKINNNVKTIQQPIILNNHTESELSLKILQFEETIHEVFNFGLPHILCSYLYQLSVLYSSFYEKHSVLHIQNEKIKNSRLKLSYLTAKTIKKGLHLLGIQTMKKM</sequence>
<dbReference type="PRINTS" id="PR01038">
    <property type="entry name" value="TRNASYNTHARG"/>
</dbReference>
<keyword evidence="5 11" id="KW-0436">Ligase</keyword>
<dbReference type="SMART" id="SM01016">
    <property type="entry name" value="Arg_tRNA_synt_N"/>
    <property type="match status" value="1"/>
</dbReference>
<name>A0A4D6YAB2_9GAMM</name>
<dbReference type="InterPro" id="IPR009080">
    <property type="entry name" value="tRNAsynth_Ia_anticodon-bd"/>
</dbReference>
<evidence type="ECO:0000256" key="4">
    <source>
        <dbReference type="ARBA" id="ARBA00022490"/>
    </source>
</evidence>
<keyword evidence="8 11" id="KW-0648">Protein biosynthesis</keyword>
<comment type="subunit">
    <text evidence="3 11">Monomer.</text>
</comment>
<dbReference type="PANTHER" id="PTHR11956:SF5">
    <property type="entry name" value="ARGININE--TRNA LIGASE, CYTOPLASMIC"/>
    <property type="match status" value="1"/>
</dbReference>
<dbReference type="InterPro" id="IPR035684">
    <property type="entry name" value="ArgRS_core"/>
</dbReference>
<dbReference type="InterPro" id="IPR008909">
    <property type="entry name" value="DALR_anticod-bd"/>
</dbReference>
<evidence type="ECO:0000259" key="14">
    <source>
        <dbReference type="SMART" id="SM00836"/>
    </source>
</evidence>
<dbReference type="GO" id="GO:0005737">
    <property type="term" value="C:cytoplasm"/>
    <property type="evidence" value="ECO:0007669"/>
    <property type="project" value="UniProtKB-SubCell"/>
</dbReference>